<dbReference type="PANTHER" id="PTHR45624:SF10">
    <property type="entry name" value="SLC (SOLUTE CARRIER) HOMOLOG"/>
    <property type="match status" value="1"/>
</dbReference>
<keyword evidence="4 10" id="KW-0812">Transmembrane</keyword>
<keyword evidence="9 10" id="KW-0472">Membrane</keyword>
<dbReference type="GO" id="GO:0022857">
    <property type="term" value="F:transmembrane transporter activity"/>
    <property type="evidence" value="ECO:0007669"/>
    <property type="project" value="TreeGrafter"/>
</dbReference>
<dbReference type="InterPro" id="IPR050567">
    <property type="entry name" value="Mitochondrial_Carrier"/>
</dbReference>
<evidence type="ECO:0000256" key="3">
    <source>
        <dbReference type="ARBA" id="ARBA00022448"/>
    </source>
</evidence>
<comment type="similarity">
    <text evidence="2 11">Belongs to the mitochondrial carrier (TC 2.A.29) family.</text>
</comment>
<feature type="repeat" description="Solcar" evidence="10">
    <location>
        <begin position="193"/>
        <end position="306"/>
    </location>
</feature>
<dbReference type="EMBL" id="ML978123">
    <property type="protein sequence ID" value="KAF2101877.1"/>
    <property type="molecule type" value="Genomic_DNA"/>
</dbReference>
<evidence type="ECO:0000256" key="10">
    <source>
        <dbReference type="PROSITE-ProRule" id="PRU00282"/>
    </source>
</evidence>
<dbReference type="InterPro" id="IPR018108">
    <property type="entry name" value="MCP_transmembrane"/>
</dbReference>
<keyword evidence="3 11" id="KW-0813">Transport</keyword>
<dbReference type="PANTHER" id="PTHR45624">
    <property type="entry name" value="MITOCHONDRIAL BASIC AMINO ACIDS TRANSPORTER-RELATED"/>
    <property type="match status" value="1"/>
</dbReference>
<reference evidence="12" key="1">
    <citation type="journal article" date="2020" name="Stud. Mycol.">
        <title>101 Dothideomycetes genomes: a test case for predicting lifestyles and emergence of pathogens.</title>
        <authorList>
            <person name="Haridas S."/>
            <person name="Albert R."/>
            <person name="Binder M."/>
            <person name="Bloem J."/>
            <person name="Labutti K."/>
            <person name="Salamov A."/>
            <person name="Andreopoulos B."/>
            <person name="Baker S."/>
            <person name="Barry K."/>
            <person name="Bills G."/>
            <person name="Bluhm B."/>
            <person name="Cannon C."/>
            <person name="Castanera R."/>
            <person name="Culley D."/>
            <person name="Daum C."/>
            <person name="Ezra D."/>
            <person name="Gonzalez J."/>
            <person name="Henrissat B."/>
            <person name="Kuo A."/>
            <person name="Liang C."/>
            <person name="Lipzen A."/>
            <person name="Lutzoni F."/>
            <person name="Magnuson J."/>
            <person name="Mondo S."/>
            <person name="Nolan M."/>
            <person name="Ohm R."/>
            <person name="Pangilinan J."/>
            <person name="Park H.-J."/>
            <person name="Ramirez L."/>
            <person name="Alfaro M."/>
            <person name="Sun H."/>
            <person name="Tritt A."/>
            <person name="Yoshinaga Y."/>
            <person name="Zwiers L.-H."/>
            <person name="Turgeon B."/>
            <person name="Goodwin S."/>
            <person name="Spatafora J."/>
            <person name="Crous P."/>
            <person name="Grigoriev I."/>
        </authorList>
    </citation>
    <scope>NUCLEOTIDE SEQUENCE</scope>
    <source>
        <strain evidence="12">CBS 133067</strain>
    </source>
</reference>
<dbReference type="Proteomes" id="UP000799772">
    <property type="component" value="Unassembled WGS sequence"/>
</dbReference>
<gene>
    <name evidence="12" type="ORF">NA57DRAFT_34498</name>
</gene>
<evidence type="ECO:0000256" key="4">
    <source>
        <dbReference type="ARBA" id="ARBA00022692"/>
    </source>
</evidence>
<evidence type="ECO:0000256" key="1">
    <source>
        <dbReference type="ARBA" id="ARBA00004225"/>
    </source>
</evidence>
<dbReference type="Pfam" id="PF00153">
    <property type="entry name" value="Mito_carr"/>
    <property type="match status" value="3"/>
</dbReference>
<keyword evidence="13" id="KW-1185">Reference proteome</keyword>
<proteinExistence type="inferred from homology"/>
<evidence type="ECO:0000256" key="6">
    <source>
        <dbReference type="ARBA" id="ARBA00022792"/>
    </source>
</evidence>
<evidence type="ECO:0000256" key="9">
    <source>
        <dbReference type="ARBA" id="ARBA00023136"/>
    </source>
</evidence>
<evidence type="ECO:0000256" key="8">
    <source>
        <dbReference type="ARBA" id="ARBA00023128"/>
    </source>
</evidence>
<keyword evidence="7" id="KW-1133">Transmembrane helix</keyword>
<dbReference type="OrthoDB" id="193856at2759"/>
<dbReference type="PROSITE" id="PS50920">
    <property type="entry name" value="SOLCAR"/>
    <property type="match status" value="2"/>
</dbReference>
<comment type="subcellular location">
    <subcellularLocation>
        <location evidence="1">Mitochondrion membrane</location>
        <topology evidence="1">Multi-pass membrane protein</topology>
    </subcellularLocation>
</comment>
<evidence type="ECO:0000256" key="7">
    <source>
        <dbReference type="ARBA" id="ARBA00022989"/>
    </source>
</evidence>
<feature type="repeat" description="Solcar" evidence="10">
    <location>
        <begin position="88"/>
        <end position="183"/>
    </location>
</feature>
<keyword evidence="8" id="KW-0496">Mitochondrion</keyword>
<evidence type="ECO:0000256" key="5">
    <source>
        <dbReference type="ARBA" id="ARBA00022737"/>
    </source>
</evidence>
<dbReference type="GO" id="GO:0031966">
    <property type="term" value="C:mitochondrial membrane"/>
    <property type="evidence" value="ECO:0007669"/>
    <property type="project" value="UniProtKB-SubCell"/>
</dbReference>
<dbReference type="Gene3D" id="1.50.40.10">
    <property type="entry name" value="Mitochondrial carrier domain"/>
    <property type="match status" value="1"/>
</dbReference>
<protein>
    <submittedName>
        <fullName evidence="12">Mitochondrial carrier</fullName>
    </submittedName>
</protein>
<evidence type="ECO:0000256" key="2">
    <source>
        <dbReference type="ARBA" id="ARBA00006375"/>
    </source>
</evidence>
<evidence type="ECO:0000313" key="12">
    <source>
        <dbReference type="EMBL" id="KAF2101877.1"/>
    </source>
</evidence>
<accession>A0A9P4MBX7</accession>
<keyword evidence="5" id="KW-0677">Repeat</keyword>
<evidence type="ECO:0000313" key="13">
    <source>
        <dbReference type="Proteomes" id="UP000799772"/>
    </source>
</evidence>
<evidence type="ECO:0000256" key="11">
    <source>
        <dbReference type="RuleBase" id="RU000488"/>
    </source>
</evidence>
<dbReference type="InterPro" id="IPR023395">
    <property type="entry name" value="MCP_dom_sf"/>
</dbReference>
<comment type="caution">
    <text evidence="12">The sequence shown here is derived from an EMBL/GenBank/DDBJ whole genome shotgun (WGS) entry which is preliminary data.</text>
</comment>
<organism evidence="12 13">
    <name type="scientific">Rhizodiscina lignyota</name>
    <dbReference type="NCBI Taxonomy" id="1504668"/>
    <lineage>
        <taxon>Eukaryota</taxon>
        <taxon>Fungi</taxon>
        <taxon>Dikarya</taxon>
        <taxon>Ascomycota</taxon>
        <taxon>Pezizomycotina</taxon>
        <taxon>Dothideomycetes</taxon>
        <taxon>Pleosporomycetidae</taxon>
        <taxon>Aulographales</taxon>
        <taxon>Rhizodiscinaceae</taxon>
        <taxon>Rhizodiscina</taxon>
    </lineage>
</organism>
<sequence length="316" mass="33989">MSADFWSSYLSGAIGILIGNPLDLLKTRLQASIQPSPSAPSGNFPTATSLLRGAPAPLLGYGALNSILFVTYNRSLNLLGEADYSNPHSLGRVWAAGALGGLATWVVSAPTELVKCRAQVLGDGVGGGIEGGGRSGTNSWSIAKDIWRREGVPGLYFGGAVTSVRDAVGYGFYFWSYELCKQAWTKPNETDRDAAIKVLVCGGIAGVITWASIFPLDVIKTRVQTQPYPMLAPEAVMATEGQALLRPDAEHLKTVAERRIGAFEVARQAYQNEGAAVFFRGLGVCSVRAFIVNAVQWAAYEWMMQLLRKSDQMHKV</sequence>
<keyword evidence="6" id="KW-0999">Mitochondrion inner membrane</keyword>
<dbReference type="SUPFAM" id="SSF103506">
    <property type="entry name" value="Mitochondrial carrier"/>
    <property type="match status" value="1"/>
</dbReference>
<name>A0A9P4MBX7_9PEZI</name>
<dbReference type="AlphaFoldDB" id="A0A9P4MBX7"/>